<reference evidence="6" key="3">
    <citation type="submission" date="2025-04" db="UniProtKB">
        <authorList>
            <consortium name="RefSeq"/>
        </authorList>
    </citation>
    <scope>IDENTIFICATION</scope>
    <source>
        <strain evidence="6">CBS 304.34</strain>
    </source>
</reference>
<evidence type="ECO:0000313" key="5">
    <source>
        <dbReference type="Proteomes" id="UP000504636"/>
    </source>
</evidence>
<dbReference type="EMBL" id="MU003730">
    <property type="protein sequence ID" value="KAF2801473.1"/>
    <property type="molecule type" value="Genomic_DNA"/>
</dbReference>
<dbReference type="InterPro" id="IPR010730">
    <property type="entry name" value="HET"/>
</dbReference>
<evidence type="ECO:0000313" key="6">
    <source>
        <dbReference type="RefSeq" id="XP_033568437.1"/>
    </source>
</evidence>
<feature type="domain" description="Heterokaryon incompatibility" evidence="3">
    <location>
        <begin position="76"/>
        <end position="209"/>
    </location>
</feature>
<dbReference type="OrthoDB" id="194358at2759"/>
<keyword evidence="2" id="KW-0732">Signal</keyword>
<dbReference type="Proteomes" id="UP000504636">
    <property type="component" value="Unplaced"/>
</dbReference>
<organism evidence="4">
    <name type="scientific">Mytilinidion resinicola</name>
    <dbReference type="NCBI Taxonomy" id="574789"/>
    <lineage>
        <taxon>Eukaryota</taxon>
        <taxon>Fungi</taxon>
        <taxon>Dikarya</taxon>
        <taxon>Ascomycota</taxon>
        <taxon>Pezizomycotina</taxon>
        <taxon>Dothideomycetes</taxon>
        <taxon>Pleosporomycetidae</taxon>
        <taxon>Mytilinidiales</taxon>
        <taxon>Mytilinidiaceae</taxon>
        <taxon>Mytilinidion</taxon>
    </lineage>
</organism>
<dbReference type="PANTHER" id="PTHR24148">
    <property type="entry name" value="ANKYRIN REPEAT DOMAIN-CONTAINING PROTEIN 39 HOMOLOG-RELATED"/>
    <property type="match status" value="1"/>
</dbReference>
<feature type="signal peptide" evidence="2">
    <location>
        <begin position="1"/>
        <end position="17"/>
    </location>
</feature>
<proteinExistence type="predicted"/>
<feature type="chain" id="PRO_5044628754" evidence="2">
    <location>
        <begin position="18"/>
        <end position="558"/>
    </location>
</feature>
<keyword evidence="5" id="KW-1185">Reference proteome</keyword>
<dbReference type="AlphaFoldDB" id="A0A6A6XYZ0"/>
<dbReference type="PANTHER" id="PTHR24148:SF78">
    <property type="entry name" value="HETEROKARYON INCOMPATIBILITY DOMAIN-CONTAINING PROTEIN"/>
    <property type="match status" value="1"/>
</dbReference>
<evidence type="ECO:0000256" key="2">
    <source>
        <dbReference type="SAM" id="SignalP"/>
    </source>
</evidence>
<reference evidence="6" key="2">
    <citation type="submission" date="2020-04" db="EMBL/GenBank/DDBJ databases">
        <authorList>
            <consortium name="NCBI Genome Project"/>
        </authorList>
    </citation>
    <scope>NUCLEOTIDE SEQUENCE</scope>
    <source>
        <strain evidence="6">CBS 304.34</strain>
    </source>
</reference>
<feature type="region of interest" description="Disordered" evidence="1">
    <location>
        <begin position="483"/>
        <end position="510"/>
    </location>
</feature>
<reference evidence="4 6" key="1">
    <citation type="journal article" date="2020" name="Stud. Mycol.">
        <title>101 Dothideomycetes genomes: a test case for predicting lifestyles and emergence of pathogens.</title>
        <authorList>
            <person name="Haridas S."/>
            <person name="Albert R."/>
            <person name="Binder M."/>
            <person name="Bloem J."/>
            <person name="Labutti K."/>
            <person name="Salamov A."/>
            <person name="Andreopoulos B."/>
            <person name="Baker S."/>
            <person name="Barry K."/>
            <person name="Bills G."/>
            <person name="Bluhm B."/>
            <person name="Cannon C."/>
            <person name="Castanera R."/>
            <person name="Culley D."/>
            <person name="Daum C."/>
            <person name="Ezra D."/>
            <person name="Gonzalez J."/>
            <person name="Henrissat B."/>
            <person name="Kuo A."/>
            <person name="Liang C."/>
            <person name="Lipzen A."/>
            <person name="Lutzoni F."/>
            <person name="Magnuson J."/>
            <person name="Mondo S."/>
            <person name="Nolan M."/>
            <person name="Ohm R."/>
            <person name="Pangilinan J."/>
            <person name="Park H.-J."/>
            <person name="Ramirez L."/>
            <person name="Alfaro M."/>
            <person name="Sun H."/>
            <person name="Tritt A."/>
            <person name="Yoshinaga Y."/>
            <person name="Zwiers L.-H."/>
            <person name="Turgeon B."/>
            <person name="Goodwin S."/>
            <person name="Spatafora J."/>
            <person name="Crous P."/>
            <person name="Grigoriev I."/>
        </authorList>
    </citation>
    <scope>NUCLEOTIDE SEQUENCE</scope>
    <source>
        <strain evidence="4 6">CBS 304.34</strain>
    </source>
</reference>
<protein>
    <submittedName>
        <fullName evidence="4 6">HET-domain-containing protein</fullName>
    </submittedName>
</protein>
<dbReference type="GeneID" id="54459362"/>
<evidence type="ECO:0000259" key="3">
    <source>
        <dbReference type="Pfam" id="PF06985"/>
    </source>
</evidence>
<dbReference type="Pfam" id="PF06985">
    <property type="entry name" value="HET"/>
    <property type="match status" value="1"/>
</dbReference>
<dbReference type="InterPro" id="IPR052895">
    <property type="entry name" value="HetReg/Transcr_Mod"/>
</dbReference>
<dbReference type="RefSeq" id="XP_033568437.1">
    <property type="nucleotide sequence ID" value="XM_033718469.1"/>
</dbReference>
<gene>
    <name evidence="4 6" type="ORF">BDZ99DRAFT_456232</name>
</gene>
<evidence type="ECO:0000256" key="1">
    <source>
        <dbReference type="SAM" id="MobiDB-lite"/>
    </source>
</evidence>
<sequence length="558" mass="62766">MDLLWALLSFCIFLALTAVLRRQTSKKLQYRYSPLPPGPGNIRLLRLLPHADETAAIQCELFNYSLQSSSQRTHQYEALSYVWGSPEVKLPIFIHGYVFNVTVNLHAALLRLRNHSMERVLWVDAVCIDQDNLKEKELQIQSMAEIYGQAKQVVVWLGEAAKDSDLALEKIRVARGKKSTNSSDNGTVQKALLALLGRPWFRRIWILQEVAAARHILIMCGATELDGYAFCLGVDSLLDFYKARADLQSWIRSVTYLIRGAIFRPVRSRLGSVSRGICSLGELMEMYHTHEATKRHDKVYALLGMSSDDLSKANLSPNYGVPWEVLLQRLLRFLLHENISVEVWGNQEIALMKSKGCILGMVSSTPSNITSDDRKSVEVICKFGESGQMKEWETKWTLQVSAKPVQKGDLICLLQGASRLRLVRKLNRCRHVPYDGVILIVNRRYLDRWWRWKMAEKKGWNTYMWMSLPGGSVCSLFEPNADSAPLPSTSSQGSPIPKSGGAGKTPEAYPTVPGSLEPQVAVYESVCLKVGCKTLYPRGKHSFYACARLSSTARGPLV</sequence>
<accession>A0A6A6XYZ0</accession>
<name>A0A6A6XYZ0_9PEZI</name>
<evidence type="ECO:0000313" key="4">
    <source>
        <dbReference type="EMBL" id="KAF2801473.1"/>
    </source>
</evidence>